<dbReference type="SUPFAM" id="SSF52540">
    <property type="entry name" value="P-loop containing nucleoside triphosphate hydrolases"/>
    <property type="match status" value="1"/>
</dbReference>
<accession>A0AA37SPD3</accession>
<name>A0AA37SPD3_9BACT</name>
<evidence type="ECO:0000259" key="1">
    <source>
        <dbReference type="Pfam" id="PF00485"/>
    </source>
</evidence>
<organism evidence="2 3">
    <name type="scientific">Portibacter lacus</name>
    <dbReference type="NCBI Taxonomy" id="1099794"/>
    <lineage>
        <taxon>Bacteria</taxon>
        <taxon>Pseudomonadati</taxon>
        <taxon>Bacteroidota</taxon>
        <taxon>Saprospiria</taxon>
        <taxon>Saprospirales</taxon>
        <taxon>Haliscomenobacteraceae</taxon>
        <taxon>Portibacter</taxon>
    </lineage>
</organism>
<proteinExistence type="predicted"/>
<dbReference type="Proteomes" id="UP001156666">
    <property type="component" value="Unassembled WGS sequence"/>
</dbReference>
<dbReference type="RefSeq" id="WP_235293109.1">
    <property type="nucleotide sequence ID" value="NZ_BSOH01000005.1"/>
</dbReference>
<evidence type="ECO:0000313" key="3">
    <source>
        <dbReference type="Proteomes" id="UP001156666"/>
    </source>
</evidence>
<dbReference type="PANTHER" id="PTHR10285">
    <property type="entry name" value="URIDINE KINASE"/>
    <property type="match status" value="1"/>
</dbReference>
<keyword evidence="2" id="KW-0418">Kinase</keyword>
<feature type="domain" description="Phosphoribulokinase/uridine kinase" evidence="1">
    <location>
        <begin position="6"/>
        <end position="184"/>
    </location>
</feature>
<reference evidence="2" key="2">
    <citation type="submission" date="2023-01" db="EMBL/GenBank/DDBJ databases">
        <title>Draft genome sequence of Portibacter lacus strain NBRC 108769.</title>
        <authorList>
            <person name="Sun Q."/>
            <person name="Mori K."/>
        </authorList>
    </citation>
    <scope>NUCLEOTIDE SEQUENCE</scope>
    <source>
        <strain evidence="2">NBRC 108769</strain>
    </source>
</reference>
<dbReference type="Gene3D" id="3.40.50.300">
    <property type="entry name" value="P-loop containing nucleotide triphosphate hydrolases"/>
    <property type="match status" value="1"/>
</dbReference>
<keyword evidence="2" id="KW-0808">Transferase</keyword>
<dbReference type="GO" id="GO:0016301">
    <property type="term" value="F:kinase activity"/>
    <property type="evidence" value="ECO:0007669"/>
    <property type="project" value="UniProtKB-KW"/>
</dbReference>
<dbReference type="EMBL" id="BSOH01000005">
    <property type="protein sequence ID" value="GLR16308.1"/>
    <property type="molecule type" value="Genomic_DNA"/>
</dbReference>
<keyword evidence="3" id="KW-1185">Reference proteome</keyword>
<dbReference type="GO" id="GO:0005524">
    <property type="term" value="F:ATP binding"/>
    <property type="evidence" value="ECO:0007669"/>
    <property type="project" value="InterPro"/>
</dbReference>
<dbReference type="Pfam" id="PF00485">
    <property type="entry name" value="PRK"/>
    <property type="match status" value="1"/>
</dbReference>
<dbReference type="InterPro" id="IPR027417">
    <property type="entry name" value="P-loop_NTPase"/>
</dbReference>
<dbReference type="InterPro" id="IPR006083">
    <property type="entry name" value="PRK/URK"/>
</dbReference>
<protein>
    <submittedName>
        <fullName evidence="2">Uridine kinase</fullName>
    </submittedName>
</protein>
<dbReference type="PRINTS" id="PR00988">
    <property type="entry name" value="URIDINKINASE"/>
</dbReference>
<sequence>MNQPIVIGISGGSGSGKTSFIKKLRSVFNEEEICIISQDDYYRPRDEQVADAQGVKNFDLPVSIDDEELIYDIIALKDGKTVTRQEYTFNNETKTPGIITMKSAPVIIVEGLFVLHFEKIRKALDYSIFIEAKENLKVIRRIKRDQLERNYPLEDVLYRYENHVMIAFDKYIAPYKELTDIVINNNVNFDKGFEILVGFIKSKTQ</sequence>
<comment type="caution">
    <text evidence="2">The sequence shown here is derived from an EMBL/GenBank/DDBJ whole genome shotgun (WGS) entry which is preliminary data.</text>
</comment>
<reference evidence="2" key="1">
    <citation type="journal article" date="2014" name="Int. J. Syst. Evol. Microbiol.">
        <title>Complete genome sequence of Corynebacterium casei LMG S-19264T (=DSM 44701T), isolated from a smear-ripened cheese.</title>
        <authorList>
            <consortium name="US DOE Joint Genome Institute (JGI-PGF)"/>
            <person name="Walter F."/>
            <person name="Albersmeier A."/>
            <person name="Kalinowski J."/>
            <person name="Ruckert C."/>
        </authorList>
    </citation>
    <scope>NUCLEOTIDE SEQUENCE</scope>
    <source>
        <strain evidence="2">NBRC 108769</strain>
    </source>
</reference>
<evidence type="ECO:0000313" key="2">
    <source>
        <dbReference type="EMBL" id="GLR16308.1"/>
    </source>
</evidence>
<gene>
    <name evidence="2" type="primary">udk</name>
    <name evidence="2" type="ORF">GCM10007940_09230</name>
</gene>
<dbReference type="AlphaFoldDB" id="A0AA37SPD3"/>